<keyword evidence="4" id="KW-0963">Cytoplasm</keyword>
<dbReference type="GeneID" id="114502293"/>
<feature type="coiled-coil region" evidence="16">
    <location>
        <begin position="3413"/>
        <end position="3440"/>
    </location>
</feature>
<dbReference type="FunFam" id="2.60.220.30:FF:000005">
    <property type="entry name" value="Ankyrin-2 isoform 2"/>
    <property type="match status" value="1"/>
</dbReference>
<feature type="compositionally biased region" description="Basic and acidic residues" evidence="17">
    <location>
        <begin position="2271"/>
        <end position="2286"/>
    </location>
</feature>
<evidence type="ECO:0000259" key="18">
    <source>
        <dbReference type="PROSITE" id="PS50017"/>
    </source>
</evidence>
<feature type="compositionally biased region" description="Low complexity" evidence="17">
    <location>
        <begin position="3042"/>
        <end position="3051"/>
    </location>
</feature>
<feature type="compositionally biased region" description="Acidic residues" evidence="17">
    <location>
        <begin position="3137"/>
        <end position="3151"/>
    </location>
</feature>
<feature type="repeat" description="ANK" evidence="15">
    <location>
        <begin position="612"/>
        <end position="644"/>
    </location>
</feature>
<dbReference type="Pfam" id="PF00023">
    <property type="entry name" value="Ank"/>
    <property type="match status" value="3"/>
</dbReference>
<dbReference type="InterPro" id="IPR051165">
    <property type="entry name" value="Multifunctional_ANK_Repeat"/>
</dbReference>
<dbReference type="Pfam" id="PF00791">
    <property type="entry name" value="ZU5"/>
    <property type="match status" value="3"/>
</dbReference>
<feature type="domain" description="ZU5" evidence="19">
    <location>
        <begin position="1208"/>
        <end position="1354"/>
    </location>
</feature>
<keyword evidence="16" id="KW-0175">Coiled coil</keyword>
<dbReference type="Pfam" id="PF17809">
    <property type="entry name" value="UPA_2"/>
    <property type="match status" value="1"/>
</dbReference>
<feature type="compositionally biased region" description="Basic and acidic residues" evidence="17">
    <location>
        <begin position="2713"/>
        <end position="2732"/>
    </location>
</feature>
<feature type="repeat" description="ANK" evidence="15">
    <location>
        <begin position="546"/>
        <end position="578"/>
    </location>
</feature>
<dbReference type="PROSITE" id="PS50088">
    <property type="entry name" value="ANK_REPEAT"/>
    <property type="match status" value="20"/>
</dbReference>
<dbReference type="Proteomes" id="UP000504628">
    <property type="component" value="Chromosome 8"/>
</dbReference>
<feature type="compositionally biased region" description="Polar residues" evidence="17">
    <location>
        <begin position="2949"/>
        <end position="2970"/>
    </location>
</feature>
<dbReference type="FunFam" id="1.25.40.20:FF:000002">
    <property type="entry name" value="Ankyrin-2 isoform 2"/>
    <property type="match status" value="1"/>
</dbReference>
<feature type="compositionally biased region" description="Low complexity" evidence="17">
    <location>
        <begin position="2680"/>
        <end position="2689"/>
    </location>
</feature>
<feature type="compositionally biased region" description="Basic and acidic residues" evidence="17">
    <location>
        <begin position="2580"/>
        <end position="2603"/>
    </location>
</feature>
<reference evidence="21" key="1">
    <citation type="submission" date="2025-08" db="UniProtKB">
        <authorList>
            <consortium name="RefSeq"/>
        </authorList>
    </citation>
    <scope>IDENTIFICATION</scope>
    <source>
        <tissue evidence="21">Muscle</tissue>
    </source>
</reference>
<evidence type="ECO:0000259" key="19">
    <source>
        <dbReference type="PROSITE" id="PS51145"/>
    </source>
</evidence>
<dbReference type="GO" id="GO:0045211">
    <property type="term" value="C:postsynaptic membrane"/>
    <property type="evidence" value="ECO:0007669"/>
    <property type="project" value="UniProtKB-SubCell"/>
</dbReference>
<dbReference type="GO" id="GO:0030315">
    <property type="term" value="C:T-tubule"/>
    <property type="evidence" value="ECO:0007669"/>
    <property type="project" value="UniProtKB-SubCell"/>
</dbReference>
<dbReference type="FunCoup" id="A0A7E6E9I4">
    <property type="interactions" value="502"/>
</dbReference>
<feature type="region of interest" description="Disordered" evidence="17">
    <location>
        <begin position="1509"/>
        <end position="1539"/>
    </location>
</feature>
<evidence type="ECO:0000256" key="10">
    <source>
        <dbReference type="ARBA" id="ARBA00023212"/>
    </source>
</evidence>
<dbReference type="InterPro" id="IPR036770">
    <property type="entry name" value="Ankyrin_rpt-contain_sf"/>
</dbReference>
<evidence type="ECO:0000313" key="20">
    <source>
        <dbReference type="Proteomes" id="UP000504628"/>
    </source>
</evidence>
<dbReference type="Gene3D" id="1.10.533.10">
    <property type="entry name" value="Death Domain, Fas"/>
    <property type="match status" value="1"/>
</dbReference>
<dbReference type="SMART" id="SM00248">
    <property type="entry name" value="ANK"/>
    <property type="match status" value="23"/>
</dbReference>
<feature type="region of interest" description="Disordered" evidence="17">
    <location>
        <begin position="1696"/>
        <end position="2143"/>
    </location>
</feature>
<feature type="compositionally biased region" description="Acidic residues" evidence="17">
    <location>
        <begin position="3359"/>
        <end position="3370"/>
    </location>
</feature>
<dbReference type="SUPFAM" id="SSF48403">
    <property type="entry name" value="Ankyrin repeat"/>
    <property type="match status" value="3"/>
</dbReference>
<feature type="region of interest" description="Disordered" evidence="17">
    <location>
        <begin position="3032"/>
        <end position="3070"/>
    </location>
</feature>
<feature type="region of interest" description="Disordered" evidence="17">
    <location>
        <begin position="1618"/>
        <end position="1637"/>
    </location>
</feature>
<feature type="repeat" description="ANK" evidence="15">
    <location>
        <begin position="80"/>
        <end position="112"/>
    </location>
</feature>
<keyword evidence="10" id="KW-0206">Cytoskeleton</keyword>
<feature type="repeat" description="ANK" evidence="15">
    <location>
        <begin position="480"/>
        <end position="512"/>
    </location>
</feature>
<feature type="repeat" description="ANK" evidence="15">
    <location>
        <begin position="315"/>
        <end position="347"/>
    </location>
</feature>
<sequence>MGNAALCPSCHTGRSARAQGHLQEADNAPDYYGCDSEDATELRARSDSNASFLRAARAGNLDKVVEYLKGGIDINTCNQNGLNALHLAAKEGHVGLVQELLGRGSAVDSATKKGNTALHIASLAGQAEVVKVLVKEGANINAQSQNGFTPLYMAAQENHIDVVKYLLENGANQSTATEDGFTPLAVALQQGHDQAVAVLLENDTKGKVRLPALHIAARKDDTKSAALLLQNDHNADVQSKMMVNRTTESGFTPLHIAAHYGNVNVATLLLNRGAAVDFTARNGITPLHVASKRGNTNMVKLLLDRGGQIDAKTRDGLTPLHCAARSGHDQVVELLLERGAPLLARTKNGLSPLHMAAQGDHVDCVKHLLQHKAPVDDVTLDYLTALHVAAHCGHYRVTKLLLDKRANPNARALNGFTPLHIACKKNRIKVMELLVKYGASIQAVTESGLTPIHVAAFMGHLNIVLLLLQNGACPDVTNIRGETALHMAARAGQVEVVRCLLRNGALVDARAREEQTPLHIASRLGKTEIVQLLLQHMAHPDAATASGHTPLHISAREGQVGVAAVLLEAGAAHSSATKKGFTPLHVAAKYGSLDVAKLLLHRRVAADSAGKNGLTPLHVAAHYDHQEVALLLLEKGASPHATAKNGYTPLHIAAKKNQMQIASTLLSYGAETNVVTKQGVTPLHLASQEGHADMAALLLDKGASVHTSTKSGLTALHLAAQEDKVHVAEVLTKHGADQDAHTKLGYTPLIVACHYGNVKMVNFLLKQGADVNAKTKSGYTPLHQAAQQGHTHIINVLLQHGARPDATTTNGNTALAIAKRLGYISVVDTLKVVTEEVTTTTTITEKHKLNVPETMTEVLDVSDEEALKRFGDHFIDGDVLSDSGDDTMTGDGGEYLRPEDLKELGDDSLPGSQFLDGMNYLRYSLEGGRSDSAVPSLRSFSSDRSHTLSHASYLRDSAMIDDTVLIPSHQVSALAKEAERNAYRLSWGPETLDNVALSSSPIHSGRASPCLDRDNSSFLVSFMVDARGGAMRGCRHHGLRIIIPPRKCTAPTRVTCRLVKRHRLATMPPMVEGEGLASRLIEVGPSGAQFLGKLHLPAAPPPLNEGESLVSRILQLGPPGTKFLGPVIVEIPHFAALRGKERELVVLRSENGDSWKEHCCEHTEDELNEILNGMDEVLDSAEDLDRKRICRIVTRDFPQYFAVVSRVKQDSHLIGPEGGVLSSTVVPQVQAVFPEGALTKRIRVGLQAQPMHGELVKKILGNKATFSPIVTLEPRRRKFHKPITMTIPVPKAASDVVLNGFGGEAPTLRLLCSITGGTTPAQWEDITGTTPLTFVNECVSFTTNVSARFWLIDCRQTQESVAFASQVYREIICVPYMAKFVVFAKSHDPIEARLRCFCMTDDKVDKTLEQQENFAEVARSRDVEVLEGKPIYVDCFGNLVPLTKSGQHHIFSFFAFKENRLPLFVKVRDTTQEPCGRLSFMKEPKSTRGLVHQAICNLNITLPVYIKESESDQEQEEEVDMTSEKNDETESTETSVLKSHLVTEAPALASPDLLSEVSEMKQDLIKVTALLATGAAGRAGALGEKALAGAVEEEPGEPFEIVGRVKEDLEKVNEILRGGACSGGSGHGPGSQPEGQLGDEEWVLLSDEEVAEAKQRAPLEVPEVPCVEIRLEKEATAQGQRDATGLVTYLTEDLNSYPAAPGGAPQPTPPTAGDRRSGSKAKDIPLDETQRKQTQQQPGLGLKKPVRRKLKDKQKQKEESLQASAGKSELKQGSSEESLEGDPGLAPEPLPRAKATSPVIEETPIGPIKDKVKALQKRVEDEQKGRSKLPVRLKGKEEVPRRAGPRPQPAMSPPQRPDRRAPVSPSSKADRHSSLTSSAKSEWHPPASPPSKTERHSPVSPSAKTEKHSPGSSSGKTERHSPVSPSGKTDKRPPVSPSGKLEKHPPVSPGRTDKRLPVSPAARTEKHPPGSASGKTEKRLSVAPSGKTDRAAPVSPTSKTERIEETMSVRELMKAFQSGQDPSKHKAGLFEHKTAKPKQPQDKGKVRAEKEKGPLPAPRETLKTESQTIRRGQRSPGVGAAEPRRGSRGALGLREDTTRGKVTLPTNRTLPPVGPGPGEELDERGDRDLQISPDRRTSTDFSEVIKLELEDNDRYQQFCRQEESEEVPLVPEQVLTSPFPTAFPPEPGSGQPLPALTFRLDGSCENLGQEGVAGSPCGSLMEGTPQVSSEESYKHEGLAETPETSPESLSYSPKKSQEQIGETSENATFKTDIHSGRVHPSTKDSPDGAEEPGGAAAEGAEPGARCVKEDTLDPSTETGPKPEGESPGHCTVSSAKEAPAGLTEDVPCDDSPLAHKTQTDPGAQEPTSPKPLPTEAPVRTAQSQASPRSPQGLDLPLPRSDPEVLSPGADESLAVSHRDSLEASPVLEDNSSHKTPDSLEPSPLRESPCRDSLESSPVEPKAKVGTLPGHVPLPVASAKADFFTEMASVRSRLLRDPDGSAEDDSLEQTSLVESSGKSPLSPDTPSSEEVSYEVTPKASDASTPKPAVIHECAEEEDSENGEKKRFTPEEEMFKMVTKIKTFDELEQEAKQKRDCRKETKPEESSSSSDLDADSSAAAGEPPCGPRAQDGSDIPVLVTSDNRKASSSSESEPELTQLRTGADPGLLPEPVIRVQPPSPLPSSLDSNSSPEEAQFQPIASKQYTFKMNEDTQEESSKSEEKECESRLPEDGHADSTGGPGLPHDDLNRDADPPNICAGHGCAAGSPSHSAPPVSSGRCGPSREELIIREDLSSPQGPGGDLRGGELGASQEGSPQAGGSGEGSSPLSSLPDCPASGDVVSASSPAKTEGTKTNHTCESFQDIPTLDSSLAVETDRLSVAVPGCGPSEAEEACDLQVISPYENVPPQSFFSGEDSKTQTNAEHSGFHASDACSVTVTSSMDNVPADRASSGAISSKDSNFGDQGLESTSGDTLSDCAPTPSQPRLPHSTAAASEHMSQVVITTCDADPDSWSEIREDDEAFEARVKEEEQKVFGLMADRQSQGTTPDTTPARTPTEEGTPTSEQNPFLFQEGKLFEMTRSGAIDMTKRPYADESFHFFQIGQESGEAATSDDVRDGDAVNEPPQPLTPAPALSGSTSTDEADLLPDVLGEEGEGLPASDGDLCSQTGTPASKDALSGEVAISAGTKGLPSGQGGNVPAASSVKLLAGPACPEPAVQAALDFSTVTRSVYADREDDSPDSSPEEQKSVIEIPTAATESAPCPESKSRIPVRTSAPAQGERVQPEGLPSPDEDRAEPEARPKSKIPVKAPLQGVGQQPLPQGPSLPKTVAPRGQDAPGRAADDRGRSESGTSAGRARSYAETEVGDGEGAEEPELQSKGEATSPRLLATHLPAQGRGPHRESKEQFLDLYRNSLEFFEEISDEAAKLVDRLAQAEREQEAVSDDESSSALDVSVIENLPPAETEPPVPEDVFDTRPVWDESIETLIERIPDENGHDRAEDQQEEQRRMEERLAYIADHLGFSWTELARELDFTEEQIHQIRIENPNSLQDQSHALLKYWLERDGKLATDTSLIGCLTKINRMDIVHLMEASAEPLLERGSLGYAEMEPPSAPDHSEGFSALPEELPALHAASRESGSCSHPPIVSDEDLSVGYSTFQDCTPKTDGDSPASRPAPPQQEQVPQGLLGTVPAEPAPEQEYFVTTPGTEGSDTEKAASAPGSPSGTPEEDRLTLRTPSPAPGEQADSPIVQEPEEPPGLRQGASPRKTSLVIVESGDDRPPTFESLDENSAFQKELTAELGELEVSSDDEATVTTRVIRRRVIIQGDDMPEVPPETVTEQEYVDENGHTVVRKVTRKVIRRYVSPDGIEREEVTVQGRPQEPISVEDGDGFSKVIKRVVLRSDTEQSEVTLAEPSAPGESSRFQAEPVDGRRVSKVVKTTVVHGERMEKHLGDPRFASDLPSAKADFEEALSYAGSHAQVHLPSLVESEILREDGSVVKRTTLSKASTRKRAVVKDQQGAHVHLEQLEDVPEALERDAFQHDLQQLLRHFCKDGPEQEAK</sequence>
<feature type="repeat" description="ANK" evidence="15">
    <location>
        <begin position="579"/>
        <end position="611"/>
    </location>
</feature>
<feature type="repeat" description="ANK" evidence="15">
    <location>
        <begin position="146"/>
        <end position="178"/>
    </location>
</feature>
<feature type="repeat" description="ANK" evidence="15">
    <location>
        <begin position="249"/>
        <end position="281"/>
    </location>
</feature>
<feature type="compositionally biased region" description="Polar residues" evidence="17">
    <location>
        <begin position="2507"/>
        <end position="2529"/>
    </location>
</feature>
<feature type="compositionally biased region" description="Polar residues" evidence="17">
    <location>
        <begin position="2930"/>
        <end position="2939"/>
    </location>
</feature>
<dbReference type="FunFam" id="1.10.533.10:FF:000002">
    <property type="entry name" value="Ankyrin-3 isoform 2"/>
    <property type="match status" value="1"/>
</dbReference>
<dbReference type="InterPro" id="IPR040745">
    <property type="entry name" value="Ankyrin_UPA"/>
</dbReference>
<dbReference type="InterPro" id="IPR000906">
    <property type="entry name" value="ZU5_dom"/>
</dbReference>
<dbReference type="OrthoDB" id="20872at2759"/>
<feature type="region of interest" description="Disordered" evidence="17">
    <location>
        <begin position="3095"/>
        <end position="3176"/>
    </location>
</feature>
<dbReference type="InterPro" id="IPR000488">
    <property type="entry name" value="Death_dom"/>
</dbReference>
<feature type="compositionally biased region" description="Basic and acidic residues" evidence="17">
    <location>
        <begin position="1940"/>
        <end position="1956"/>
    </location>
</feature>
<dbReference type="GO" id="GO:0005856">
    <property type="term" value="C:cytoskeleton"/>
    <property type="evidence" value="ECO:0007669"/>
    <property type="project" value="UniProtKB-SubCell"/>
</dbReference>
<dbReference type="FunFam" id="1.25.40.20:FF:000001">
    <property type="entry name" value="Ankyrin-2 isoform 2"/>
    <property type="match status" value="1"/>
</dbReference>
<feature type="repeat" description="ANK" evidence="15">
    <location>
        <begin position="645"/>
        <end position="677"/>
    </location>
</feature>
<dbReference type="PANTHER" id="PTHR24123">
    <property type="entry name" value="ANKYRIN REPEAT-CONTAINING"/>
    <property type="match status" value="1"/>
</dbReference>
<dbReference type="CTD" id="287"/>
<feature type="compositionally biased region" description="Basic and acidic residues" evidence="17">
    <location>
        <begin position="1999"/>
        <end position="2013"/>
    </location>
</feature>
<evidence type="ECO:0000256" key="3">
    <source>
        <dbReference type="ARBA" id="ARBA00022475"/>
    </source>
</evidence>
<evidence type="ECO:0000256" key="15">
    <source>
        <dbReference type="PROSITE-ProRule" id="PRU00023"/>
    </source>
</evidence>
<evidence type="ECO:0000256" key="9">
    <source>
        <dbReference type="ARBA" id="ARBA00023136"/>
    </source>
</evidence>
<dbReference type="Gene3D" id="2.60.40.2660">
    <property type="match status" value="1"/>
</dbReference>
<keyword evidence="5" id="KW-0597">Phosphoprotein</keyword>
<dbReference type="InParanoid" id="A0A7E6E9I4"/>
<dbReference type="Gene3D" id="2.60.220.30">
    <property type="match status" value="3"/>
</dbReference>
<name>A0A7E6E9I4_9CHIR</name>
<dbReference type="InterPro" id="IPR011029">
    <property type="entry name" value="DEATH-like_dom_sf"/>
</dbReference>
<dbReference type="PROSITE" id="PS51145">
    <property type="entry name" value="ZU5"/>
    <property type="match status" value="2"/>
</dbReference>
<dbReference type="InterPro" id="IPR002110">
    <property type="entry name" value="Ankyrin_rpt"/>
</dbReference>
<evidence type="ECO:0000256" key="4">
    <source>
        <dbReference type="ARBA" id="ARBA00022490"/>
    </source>
</evidence>
<dbReference type="RefSeq" id="XP_035887607.1">
    <property type="nucleotide sequence ID" value="XM_036031714.1"/>
</dbReference>
<feature type="region of interest" description="Disordered" evidence="17">
    <location>
        <begin position="3899"/>
        <end position="3921"/>
    </location>
</feature>
<dbReference type="Pfam" id="PF12796">
    <property type="entry name" value="Ank_2"/>
    <property type="match status" value="6"/>
</dbReference>
<feature type="repeat" description="ANK" evidence="15">
    <location>
        <begin position="447"/>
        <end position="479"/>
    </location>
</feature>
<dbReference type="FunFam" id="2.60.40.2660:FF:000001">
    <property type="entry name" value="Ankyrin-3 isoform 2"/>
    <property type="match status" value="1"/>
</dbReference>
<evidence type="ECO:0000256" key="5">
    <source>
        <dbReference type="ARBA" id="ARBA00022553"/>
    </source>
</evidence>
<feature type="compositionally biased region" description="Basic and acidic residues" evidence="17">
    <location>
        <begin position="2124"/>
        <end position="2143"/>
    </location>
</feature>
<feature type="repeat" description="ANK" evidence="15">
    <location>
        <begin position="282"/>
        <end position="314"/>
    </location>
</feature>
<gene>
    <name evidence="21" type="primary">ANK2</name>
</gene>
<feature type="region of interest" description="Disordered" evidence="17">
    <location>
        <begin position="2205"/>
        <end position="2473"/>
    </location>
</feature>
<feature type="compositionally biased region" description="Basic and acidic residues" evidence="17">
    <location>
        <begin position="2779"/>
        <end position="2790"/>
    </location>
</feature>
<feature type="compositionally biased region" description="Pro residues" evidence="17">
    <location>
        <begin position="1846"/>
        <end position="1855"/>
    </location>
</feature>
<evidence type="ECO:0000256" key="8">
    <source>
        <dbReference type="ARBA" id="ARBA00023043"/>
    </source>
</evidence>
<feature type="compositionally biased region" description="Polar residues" evidence="17">
    <location>
        <begin position="2839"/>
        <end position="2853"/>
    </location>
</feature>
<feature type="region of interest" description="Disordered" evidence="17">
    <location>
        <begin position="2176"/>
        <end position="2195"/>
    </location>
</feature>
<evidence type="ECO:0000256" key="13">
    <source>
        <dbReference type="ARBA" id="ARBA00024012"/>
    </source>
</evidence>
<dbReference type="SUPFAM" id="SSF47986">
    <property type="entry name" value="DEATH domain"/>
    <property type="match status" value="1"/>
</dbReference>
<dbReference type="Pfam" id="PF00531">
    <property type="entry name" value="Death"/>
    <property type="match status" value="1"/>
</dbReference>
<keyword evidence="11" id="KW-0458">Lysosome</keyword>
<feature type="repeat" description="ANK" evidence="15">
    <location>
        <begin position="777"/>
        <end position="809"/>
    </location>
</feature>
<comment type="subcellular location">
    <subcellularLocation>
        <location evidence="13">Cell membrane</location>
        <location evidence="13">Sarcolemma</location>
        <location evidence="13">T-tubule</location>
    </subcellularLocation>
    <subcellularLocation>
        <location evidence="1">Cytoplasm</location>
        <location evidence="1">Cytoskeleton</location>
    </subcellularLocation>
    <subcellularLocation>
        <location evidence="2">Lysosome</location>
    </subcellularLocation>
    <subcellularLocation>
        <location evidence="14">Postsynaptic cell membrane</location>
    </subcellularLocation>
</comment>
<dbReference type="CDD" id="cd08804">
    <property type="entry name" value="Death_ank2"/>
    <property type="match status" value="1"/>
</dbReference>
<keyword evidence="3" id="KW-1003">Cell membrane</keyword>
<keyword evidence="8 15" id="KW-0040">ANK repeat</keyword>
<feature type="domain" description="ZU5" evidence="19">
    <location>
        <begin position="1018"/>
        <end position="1206"/>
    </location>
</feature>
<evidence type="ECO:0000256" key="11">
    <source>
        <dbReference type="ARBA" id="ARBA00023228"/>
    </source>
</evidence>
<dbReference type="GO" id="GO:0072659">
    <property type="term" value="P:protein localization to plasma membrane"/>
    <property type="evidence" value="ECO:0007669"/>
    <property type="project" value="UniProtKB-ARBA"/>
</dbReference>
<dbReference type="FunFam" id="1.25.40.20:FF:000003">
    <property type="entry name" value="Ankyrin, isoform B"/>
    <property type="match status" value="1"/>
</dbReference>
<dbReference type="KEGG" id="pdic:114502293"/>
<feature type="domain" description="Death" evidence="18">
    <location>
        <begin position="3504"/>
        <end position="3588"/>
    </location>
</feature>
<feature type="repeat" description="ANK" evidence="15">
    <location>
        <begin position="711"/>
        <end position="743"/>
    </location>
</feature>
<keyword evidence="12" id="KW-0628">Postsynaptic cell membrane</keyword>
<feature type="compositionally biased region" description="Basic and acidic residues" evidence="17">
    <location>
        <begin position="1808"/>
        <end position="1825"/>
    </location>
</feature>
<feature type="repeat" description="ANK" evidence="15">
    <location>
        <begin position="113"/>
        <end position="145"/>
    </location>
</feature>
<evidence type="ECO:0000313" key="21">
    <source>
        <dbReference type="RefSeq" id="XP_035887607.1"/>
    </source>
</evidence>
<evidence type="ECO:0000256" key="7">
    <source>
        <dbReference type="ARBA" id="ARBA00023018"/>
    </source>
</evidence>
<dbReference type="GO" id="GO:0005764">
    <property type="term" value="C:lysosome"/>
    <property type="evidence" value="ECO:0007669"/>
    <property type="project" value="UniProtKB-SubCell"/>
</dbReference>
<organism evidence="20 21">
    <name type="scientific">Phyllostomus discolor</name>
    <name type="common">pale spear-nosed bat</name>
    <dbReference type="NCBI Taxonomy" id="89673"/>
    <lineage>
        <taxon>Eukaryota</taxon>
        <taxon>Metazoa</taxon>
        <taxon>Chordata</taxon>
        <taxon>Craniata</taxon>
        <taxon>Vertebrata</taxon>
        <taxon>Euteleostomi</taxon>
        <taxon>Mammalia</taxon>
        <taxon>Eutheria</taxon>
        <taxon>Laurasiatheria</taxon>
        <taxon>Chiroptera</taxon>
        <taxon>Yangochiroptera</taxon>
        <taxon>Phyllostomidae</taxon>
        <taxon>Phyllostominae</taxon>
        <taxon>Phyllostomus</taxon>
    </lineage>
</organism>
<feature type="compositionally biased region" description="Low complexity" evidence="17">
    <location>
        <begin position="3306"/>
        <end position="3322"/>
    </location>
</feature>
<feature type="compositionally biased region" description="Acidic residues" evidence="17">
    <location>
        <begin position="1511"/>
        <end position="1521"/>
    </location>
</feature>
<feature type="compositionally biased region" description="Basic and acidic residues" evidence="17">
    <location>
        <begin position="1713"/>
        <end position="1731"/>
    </location>
</feature>
<evidence type="ECO:0000256" key="17">
    <source>
        <dbReference type="SAM" id="MobiDB-lite"/>
    </source>
</evidence>
<feature type="compositionally biased region" description="Gly residues" evidence="17">
    <location>
        <begin position="2795"/>
        <end position="2805"/>
    </location>
</feature>
<dbReference type="PRINTS" id="PR01415">
    <property type="entry name" value="ANKYRIN"/>
</dbReference>
<feature type="compositionally biased region" description="Gly residues" evidence="17">
    <location>
        <begin position="1620"/>
        <end position="1629"/>
    </location>
</feature>
<evidence type="ECO:0000256" key="12">
    <source>
        <dbReference type="ARBA" id="ARBA00023257"/>
    </source>
</evidence>
<feature type="compositionally biased region" description="Polar residues" evidence="17">
    <location>
        <begin position="1761"/>
        <end position="1776"/>
    </location>
</feature>
<feature type="repeat" description="ANK" evidence="15">
    <location>
        <begin position="348"/>
        <end position="380"/>
    </location>
</feature>
<dbReference type="PROSITE" id="PS50297">
    <property type="entry name" value="ANK_REP_REGION"/>
    <property type="match status" value="20"/>
</dbReference>
<dbReference type="GO" id="GO:0007165">
    <property type="term" value="P:signal transduction"/>
    <property type="evidence" value="ECO:0007669"/>
    <property type="project" value="InterPro"/>
</dbReference>
<evidence type="ECO:0000256" key="1">
    <source>
        <dbReference type="ARBA" id="ARBA00004245"/>
    </source>
</evidence>
<feature type="repeat" description="ANK" evidence="15">
    <location>
        <begin position="678"/>
        <end position="710"/>
    </location>
</feature>
<dbReference type="Pfam" id="PF13637">
    <property type="entry name" value="Ank_4"/>
    <property type="match status" value="2"/>
</dbReference>
<feature type="region of interest" description="Disordered" evidence="17">
    <location>
        <begin position="3650"/>
        <end position="3775"/>
    </location>
</feature>
<feature type="region of interest" description="Disordered" evidence="17">
    <location>
        <begin position="3226"/>
        <end position="3398"/>
    </location>
</feature>
<protein>
    <submittedName>
        <fullName evidence="21">Ankyrin-2 isoform X1</fullName>
    </submittedName>
</protein>
<accession>A0A7E6E9I4</accession>
<dbReference type="FunFam" id="2.60.220.30:FF:000007">
    <property type="entry name" value="Ankyrin-2 isoform 2"/>
    <property type="match status" value="1"/>
</dbReference>
<keyword evidence="6" id="KW-0677">Repeat</keyword>
<feature type="repeat" description="ANK" evidence="15">
    <location>
        <begin position="381"/>
        <end position="413"/>
    </location>
</feature>
<feature type="region of interest" description="Disordered" evidence="17">
    <location>
        <begin position="2494"/>
        <end position="2853"/>
    </location>
</feature>
<dbReference type="SMART" id="SM00218">
    <property type="entry name" value="ZU5"/>
    <property type="match status" value="1"/>
</dbReference>
<feature type="compositionally biased region" description="Acidic residues" evidence="17">
    <location>
        <begin position="3230"/>
        <end position="3239"/>
    </location>
</feature>
<dbReference type="PANTHER" id="PTHR24123:SF49">
    <property type="entry name" value="ANKYRIN-2-LIKE ISOFORM X1"/>
    <property type="match status" value="1"/>
</dbReference>
<proteinExistence type="predicted"/>
<feature type="compositionally biased region" description="Basic and acidic residues" evidence="17">
    <location>
        <begin position="2022"/>
        <end position="2053"/>
    </location>
</feature>
<keyword evidence="20" id="KW-1185">Reference proteome</keyword>
<evidence type="ECO:0000256" key="16">
    <source>
        <dbReference type="SAM" id="Coils"/>
    </source>
</evidence>
<feature type="repeat" description="ANK" evidence="15">
    <location>
        <begin position="744"/>
        <end position="776"/>
    </location>
</feature>
<feature type="compositionally biased region" description="Low complexity" evidence="17">
    <location>
        <begin position="2292"/>
        <end position="2304"/>
    </location>
</feature>
<feature type="repeat" description="ANK" evidence="15">
    <location>
        <begin position="414"/>
        <end position="446"/>
    </location>
</feature>
<feature type="compositionally biased region" description="Polar residues" evidence="17">
    <location>
        <begin position="2242"/>
        <end position="2269"/>
    </location>
</feature>
<dbReference type="SMART" id="SM00005">
    <property type="entry name" value="DEATH"/>
    <property type="match status" value="1"/>
</dbReference>
<dbReference type="FunFam" id="2.60.220.30:FF:000001">
    <property type="entry name" value="Ankyrin-3 isoform 2"/>
    <property type="match status" value="1"/>
</dbReference>
<keyword evidence="9" id="KW-0472">Membrane</keyword>
<evidence type="ECO:0000256" key="6">
    <source>
        <dbReference type="ARBA" id="ARBA00022737"/>
    </source>
</evidence>
<evidence type="ECO:0000256" key="14">
    <source>
        <dbReference type="ARBA" id="ARBA00034100"/>
    </source>
</evidence>
<feature type="compositionally biased region" description="Polar residues" evidence="17">
    <location>
        <begin position="2380"/>
        <end position="2389"/>
    </location>
</feature>
<feature type="compositionally biased region" description="Basic and acidic residues" evidence="17">
    <location>
        <begin position="2741"/>
        <end position="2750"/>
    </location>
</feature>
<keyword evidence="7" id="KW-0770">Synapse</keyword>
<feature type="repeat" description="ANK" evidence="15">
    <location>
        <begin position="513"/>
        <end position="545"/>
    </location>
</feature>
<evidence type="ECO:0000256" key="2">
    <source>
        <dbReference type="ARBA" id="ARBA00004371"/>
    </source>
</evidence>
<feature type="compositionally biased region" description="Basic and acidic residues" evidence="17">
    <location>
        <begin position="2560"/>
        <end position="2573"/>
    </location>
</feature>
<feature type="compositionally biased region" description="Low complexity" evidence="17">
    <location>
        <begin position="2604"/>
        <end position="2618"/>
    </location>
</feature>
<feature type="compositionally biased region" description="Polar residues" evidence="17">
    <location>
        <begin position="3054"/>
        <end position="3065"/>
    </location>
</feature>
<dbReference type="PROSITE" id="PS50017">
    <property type="entry name" value="DEATH_DOMAIN"/>
    <property type="match status" value="1"/>
</dbReference>
<feature type="region of interest" description="Disordered" evidence="17">
    <location>
        <begin position="2902"/>
        <end position="2996"/>
    </location>
</feature>
<dbReference type="Gene3D" id="1.25.40.20">
    <property type="entry name" value="Ankyrin repeat-containing domain"/>
    <property type="match status" value="3"/>
</dbReference>